<protein>
    <recommendedName>
        <fullName evidence="3 5">NEDD8-activating enzyme E1 regulatory subunit</fullName>
    </recommendedName>
</protein>
<dbReference type="PANTHER" id="PTHR10953:SF29">
    <property type="entry name" value="NEDD8-ACTIVATING ENZYME E1 REGULATORY SUBUNIT"/>
    <property type="match status" value="1"/>
</dbReference>
<dbReference type="OrthoDB" id="1708823at2759"/>
<dbReference type="FunFam" id="3.40.50.720:FF:000475">
    <property type="entry name" value="NEDD8-activating enzyme E1 regulatory subunit"/>
    <property type="match status" value="1"/>
</dbReference>
<dbReference type="InterPro" id="IPR000594">
    <property type="entry name" value="ThiF_NAD_FAD-bd"/>
</dbReference>
<dbReference type="GO" id="GO:0045116">
    <property type="term" value="P:protein neddylation"/>
    <property type="evidence" value="ECO:0007669"/>
    <property type="project" value="UniProtKB-UniRule"/>
</dbReference>
<dbReference type="PIRSF" id="PIRSF039099">
    <property type="entry name" value="APP-BP1"/>
    <property type="match status" value="1"/>
</dbReference>
<dbReference type="Gene3D" id="3.40.50.12550">
    <property type="entry name" value="Ubiquitin-activating enzyme E1, inactive adenylation domain, subdomain 2"/>
    <property type="match status" value="1"/>
</dbReference>
<accession>A0A9P5TS91</accession>
<comment type="pathway">
    <text evidence="1 5">Protein modification; protein neddylation.</text>
</comment>
<dbReference type="GO" id="GO:0005737">
    <property type="term" value="C:cytoplasm"/>
    <property type="evidence" value="ECO:0007669"/>
    <property type="project" value="TreeGrafter"/>
</dbReference>
<dbReference type="InterPro" id="IPR030667">
    <property type="entry name" value="APP-BP1"/>
</dbReference>
<proteinExistence type="inferred from homology"/>
<dbReference type="Pfam" id="PF00899">
    <property type="entry name" value="ThiF"/>
    <property type="match status" value="1"/>
</dbReference>
<evidence type="ECO:0000256" key="1">
    <source>
        <dbReference type="ARBA" id="ARBA00005032"/>
    </source>
</evidence>
<dbReference type="EMBL" id="JADNYJ010000012">
    <property type="protein sequence ID" value="KAF8908198.1"/>
    <property type="molecule type" value="Genomic_DNA"/>
</dbReference>
<dbReference type="InterPro" id="IPR045886">
    <property type="entry name" value="ThiF/MoeB/HesA"/>
</dbReference>
<keyword evidence="4 5" id="KW-0833">Ubl conjugation pathway</keyword>
<keyword evidence="8" id="KW-1185">Reference proteome</keyword>
<evidence type="ECO:0000313" key="8">
    <source>
        <dbReference type="Proteomes" id="UP000724874"/>
    </source>
</evidence>
<evidence type="ECO:0000259" key="6">
    <source>
        <dbReference type="Pfam" id="PF00899"/>
    </source>
</evidence>
<organism evidence="7 8">
    <name type="scientific">Gymnopilus junonius</name>
    <name type="common">Spectacular rustgill mushroom</name>
    <name type="synonym">Gymnopilus spectabilis subsp. junonius</name>
    <dbReference type="NCBI Taxonomy" id="109634"/>
    <lineage>
        <taxon>Eukaryota</taxon>
        <taxon>Fungi</taxon>
        <taxon>Dikarya</taxon>
        <taxon>Basidiomycota</taxon>
        <taxon>Agaricomycotina</taxon>
        <taxon>Agaricomycetes</taxon>
        <taxon>Agaricomycetidae</taxon>
        <taxon>Agaricales</taxon>
        <taxon>Agaricineae</taxon>
        <taxon>Hymenogastraceae</taxon>
        <taxon>Gymnopilus</taxon>
    </lineage>
</organism>
<gene>
    <name evidence="7" type="ORF">CPB84DRAFT_1767560</name>
</gene>
<sequence>MSALNIEESTTALVTEQAPDNKTKRYDRQLRLWAASGQNALESSRILVISGTATSTSILKNLVLPGIGQFTILDSTKVTPEDAGNNFFLEGPSSIGKSRAEEAVRLLSELNDGVEGKADLRSLEEVLEKDKEWLSEFTIVIAHNLEAALLDKLSGLLWEDQGFPSLVVVRSAGFLAEFYIQYHEHTVIESHPETAQSLRLDKPFPSLLDYSMSLDFENMDVTDHAHVPYLFILVRLLEEWKKTHNGSPPATYAEKKEFKKSILSMRKKHDEENFEEAEAQAYRAWTPTTVPSDISALFTDPKVLSLTDSSPPFYHLVYALSKFVEDQPYHALPLTSTLPDIKASTDSYIHLQKLYKARAEEEKQIFKSYLKVPVEEDMVDAFLKNSHALKLLRGKKWGALEADKEALVSAIETAPKQLSTHLALTALTSLAAKNQPNAPLTPTVEDLTAEAQTLLPPGTDLPDEFPDAVGEVARSPTADLPNTAALLGGLVAQEVIKMITKQYIPINGYCIVDLIETWTGIL</sequence>
<dbReference type="Gene3D" id="3.40.50.720">
    <property type="entry name" value="NAD(P)-binding Rossmann-like Domain"/>
    <property type="match status" value="1"/>
</dbReference>
<dbReference type="InterPro" id="IPR035985">
    <property type="entry name" value="Ubiquitin-activating_enz"/>
</dbReference>
<dbReference type="GO" id="GO:0019781">
    <property type="term" value="F:NEDD8 activating enzyme activity"/>
    <property type="evidence" value="ECO:0007669"/>
    <property type="project" value="UniProtKB-UniRule"/>
</dbReference>
<evidence type="ECO:0000256" key="5">
    <source>
        <dbReference type="PIRNR" id="PIRNR039099"/>
    </source>
</evidence>
<comment type="caution">
    <text evidence="7">The sequence shown here is derived from an EMBL/GenBank/DDBJ whole genome shotgun (WGS) entry which is preliminary data.</text>
</comment>
<reference evidence="7" key="1">
    <citation type="submission" date="2020-11" db="EMBL/GenBank/DDBJ databases">
        <authorList>
            <consortium name="DOE Joint Genome Institute"/>
            <person name="Ahrendt S."/>
            <person name="Riley R."/>
            <person name="Andreopoulos W."/>
            <person name="LaButti K."/>
            <person name="Pangilinan J."/>
            <person name="Ruiz-duenas F.J."/>
            <person name="Barrasa J.M."/>
            <person name="Sanchez-Garcia M."/>
            <person name="Camarero S."/>
            <person name="Miyauchi S."/>
            <person name="Serrano A."/>
            <person name="Linde D."/>
            <person name="Babiker R."/>
            <person name="Drula E."/>
            <person name="Ayuso-Fernandez I."/>
            <person name="Pacheco R."/>
            <person name="Padilla G."/>
            <person name="Ferreira P."/>
            <person name="Barriuso J."/>
            <person name="Kellner H."/>
            <person name="Castanera R."/>
            <person name="Alfaro M."/>
            <person name="Ramirez L."/>
            <person name="Pisabarro A.G."/>
            <person name="Kuo A."/>
            <person name="Tritt A."/>
            <person name="Lipzen A."/>
            <person name="He G."/>
            <person name="Yan M."/>
            <person name="Ng V."/>
            <person name="Cullen D."/>
            <person name="Martin F."/>
            <person name="Rosso M.-N."/>
            <person name="Henrissat B."/>
            <person name="Hibbett D."/>
            <person name="Martinez A.T."/>
            <person name="Grigoriev I.V."/>
        </authorList>
    </citation>
    <scope>NUCLEOTIDE SEQUENCE</scope>
    <source>
        <strain evidence="7">AH 44721</strain>
    </source>
</reference>
<evidence type="ECO:0000313" key="7">
    <source>
        <dbReference type="EMBL" id="KAF8908198.1"/>
    </source>
</evidence>
<dbReference type="PANTHER" id="PTHR10953">
    <property type="entry name" value="UBIQUITIN-ACTIVATING ENZYME E1"/>
    <property type="match status" value="1"/>
</dbReference>
<comment type="function">
    <text evidence="5">Regulatory subunit of the dimeric UBA3-ULA1 E1 enzyme.</text>
</comment>
<evidence type="ECO:0000256" key="2">
    <source>
        <dbReference type="ARBA" id="ARBA00006868"/>
    </source>
</evidence>
<feature type="domain" description="THIF-type NAD/FAD binding fold" evidence="6">
    <location>
        <begin position="26"/>
        <end position="141"/>
    </location>
</feature>
<dbReference type="SUPFAM" id="SSF69572">
    <property type="entry name" value="Activating enzymes of the ubiquitin-like proteins"/>
    <property type="match status" value="1"/>
</dbReference>
<dbReference type="AlphaFoldDB" id="A0A9P5TS91"/>
<comment type="similarity">
    <text evidence="2 5">Belongs to the ubiquitin-activating E1 family. ULA1 subfamily.</text>
</comment>
<evidence type="ECO:0000256" key="4">
    <source>
        <dbReference type="ARBA" id="ARBA00022786"/>
    </source>
</evidence>
<dbReference type="Proteomes" id="UP000724874">
    <property type="component" value="Unassembled WGS sequence"/>
</dbReference>
<evidence type="ECO:0000256" key="3">
    <source>
        <dbReference type="ARBA" id="ARBA00015407"/>
    </source>
</evidence>
<name>A0A9P5TS91_GYMJU</name>